<proteinExistence type="predicted"/>
<gene>
    <name evidence="2" type="ORF">ACFSBI_01515</name>
</gene>
<sequence length="218" mass="23418">MERIALSDLRPDPEALLGRIAYLRLAFFEAASSVAGRATDLADREAVTGVARALLEQHGAVVAMLEARGLGSALAMHPYSAEIDRYGRRLGEAGWHESVLTLHLTTGLLDDFFAAFAAGMPSPEGPEVSRLLEADIGHDALVRILRAGIAADKRLASRLALWGRRLVGDTLLVARGALADARDEHGEPTTTDERRVEPVLNDLIAAHSRRMDALGLTA</sequence>
<dbReference type="InterPro" id="IPR059125">
    <property type="entry name" value="Ferritin_actino"/>
</dbReference>
<dbReference type="Proteomes" id="UP001597347">
    <property type="component" value="Unassembled WGS sequence"/>
</dbReference>
<accession>A0ABW4LAQ4</accession>
<name>A0ABW4LAQ4_9MICO</name>
<dbReference type="EMBL" id="JBHUEA010000002">
    <property type="protein sequence ID" value="MFD1720214.1"/>
    <property type="molecule type" value="Genomic_DNA"/>
</dbReference>
<organism evidence="2 3">
    <name type="scientific">Amnibacterium endophyticum</name>
    <dbReference type="NCBI Taxonomy" id="2109337"/>
    <lineage>
        <taxon>Bacteria</taxon>
        <taxon>Bacillati</taxon>
        <taxon>Actinomycetota</taxon>
        <taxon>Actinomycetes</taxon>
        <taxon>Micrococcales</taxon>
        <taxon>Microbacteriaceae</taxon>
        <taxon>Amnibacterium</taxon>
    </lineage>
</organism>
<dbReference type="RefSeq" id="WP_377931420.1">
    <property type="nucleotide sequence ID" value="NZ_JBHUEA010000002.1"/>
</dbReference>
<reference evidence="3" key="1">
    <citation type="journal article" date="2019" name="Int. J. Syst. Evol. Microbiol.">
        <title>The Global Catalogue of Microorganisms (GCM) 10K type strain sequencing project: providing services to taxonomists for standard genome sequencing and annotation.</title>
        <authorList>
            <consortium name="The Broad Institute Genomics Platform"/>
            <consortium name="The Broad Institute Genome Sequencing Center for Infectious Disease"/>
            <person name="Wu L."/>
            <person name="Ma J."/>
        </authorList>
    </citation>
    <scope>NUCLEOTIDE SEQUENCE [LARGE SCALE GENOMIC DNA]</scope>
    <source>
        <strain evidence="3">CGMCC 1.12471</strain>
    </source>
</reference>
<evidence type="ECO:0000313" key="3">
    <source>
        <dbReference type="Proteomes" id="UP001597347"/>
    </source>
</evidence>
<comment type="caution">
    <text evidence="2">The sequence shown here is derived from an EMBL/GenBank/DDBJ whole genome shotgun (WGS) entry which is preliminary data.</text>
</comment>
<evidence type="ECO:0000313" key="2">
    <source>
        <dbReference type="EMBL" id="MFD1720214.1"/>
    </source>
</evidence>
<protein>
    <submittedName>
        <fullName evidence="2">Ferritin-like fold-containing protein</fullName>
    </submittedName>
</protein>
<dbReference type="Gene3D" id="1.20.1260.10">
    <property type="match status" value="1"/>
</dbReference>
<keyword evidence="3" id="KW-1185">Reference proteome</keyword>
<dbReference type="InterPro" id="IPR012347">
    <property type="entry name" value="Ferritin-like"/>
</dbReference>
<evidence type="ECO:0000259" key="1">
    <source>
        <dbReference type="Pfam" id="PF13794"/>
    </source>
</evidence>
<dbReference type="Pfam" id="PF13794">
    <property type="entry name" value="MiaE_2"/>
    <property type="match status" value="1"/>
</dbReference>
<feature type="domain" description="Ferritin-like" evidence="1">
    <location>
        <begin position="16"/>
        <end position="176"/>
    </location>
</feature>